<evidence type="ECO:0000256" key="7">
    <source>
        <dbReference type="ARBA" id="ARBA00023180"/>
    </source>
</evidence>
<dbReference type="InterPro" id="IPR013783">
    <property type="entry name" value="Ig-like_fold"/>
</dbReference>
<dbReference type="PANTHER" id="PTHR46182:SF3">
    <property type="entry name" value="DYSLEXIA-ASSOCIATED PROTEIN KIAA0319-LIKE PROTEIN"/>
    <property type="match status" value="1"/>
</dbReference>
<evidence type="ECO:0000313" key="12">
    <source>
        <dbReference type="Proteomes" id="UP000534107"/>
    </source>
</evidence>
<feature type="domain" description="PKD" evidence="10">
    <location>
        <begin position="583"/>
        <end position="656"/>
    </location>
</feature>
<dbReference type="InterPro" id="IPR003961">
    <property type="entry name" value="FN3_dom"/>
</dbReference>
<dbReference type="FunFam" id="2.60.40.10:FF:000258">
    <property type="entry name" value="Dyslexia-associated protein KIAA0319 homolog"/>
    <property type="match status" value="1"/>
</dbReference>
<evidence type="ECO:0000256" key="8">
    <source>
        <dbReference type="SAM" id="MobiDB-lite"/>
    </source>
</evidence>
<proteinExistence type="predicted"/>
<keyword evidence="4" id="KW-0677">Repeat</keyword>
<dbReference type="GO" id="GO:0031410">
    <property type="term" value="C:cytoplasmic vesicle"/>
    <property type="evidence" value="ECO:0007669"/>
    <property type="project" value="TreeGrafter"/>
</dbReference>
<dbReference type="PANTHER" id="PTHR46182">
    <property type="entry name" value="FI19480P1"/>
    <property type="match status" value="1"/>
</dbReference>
<evidence type="ECO:0000256" key="4">
    <source>
        <dbReference type="ARBA" id="ARBA00022737"/>
    </source>
</evidence>
<evidence type="ECO:0000256" key="6">
    <source>
        <dbReference type="ARBA" id="ARBA00023136"/>
    </source>
</evidence>
<dbReference type="FunFam" id="2.60.40.10:FF:000319">
    <property type="entry name" value="Dyslexia-associated protein KIAA0319 homolog"/>
    <property type="match status" value="1"/>
</dbReference>
<feature type="compositionally biased region" description="Basic and acidic residues" evidence="8">
    <location>
        <begin position="210"/>
        <end position="243"/>
    </location>
</feature>
<evidence type="ECO:0000313" key="11">
    <source>
        <dbReference type="EMBL" id="NXH14631.1"/>
    </source>
</evidence>
<feature type="domain" description="PKD" evidence="10">
    <location>
        <begin position="495"/>
        <end position="559"/>
    </location>
</feature>
<dbReference type="CDD" id="cd00146">
    <property type="entry name" value="PKD"/>
    <property type="match status" value="4"/>
</dbReference>
<dbReference type="SMART" id="SM00060">
    <property type="entry name" value="FN3"/>
    <property type="match status" value="4"/>
</dbReference>
<keyword evidence="3 9" id="KW-0812">Transmembrane</keyword>
<evidence type="ECO:0000256" key="5">
    <source>
        <dbReference type="ARBA" id="ARBA00022989"/>
    </source>
</evidence>
<dbReference type="AlphaFoldDB" id="A0A7K9HLA2"/>
<dbReference type="Proteomes" id="UP000534107">
    <property type="component" value="Unassembled WGS sequence"/>
</dbReference>
<dbReference type="Pfam" id="PF22352">
    <property type="entry name" value="K319L-like_PKD"/>
    <property type="match status" value="5"/>
</dbReference>
<dbReference type="GO" id="GO:0005886">
    <property type="term" value="C:plasma membrane"/>
    <property type="evidence" value="ECO:0007669"/>
    <property type="project" value="UniProtKB-SubCell"/>
</dbReference>
<dbReference type="Pfam" id="PF23597">
    <property type="entry name" value="KIAA0319_N"/>
    <property type="match status" value="1"/>
</dbReference>
<evidence type="ECO:0000256" key="1">
    <source>
        <dbReference type="ARBA" id="ARBA00004236"/>
    </source>
</evidence>
<feature type="transmembrane region" description="Helical" evidence="9">
    <location>
        <begin position="994"/>
        <end position="1019"/>
    </location>
</feature>
<feature type="non-terminal residue" evidence="11">
    <location>
        <position position="1"/>
    </location>
</feature>
<dbReference type="InterPro" id="IPR029865">
    <property type="entry name" value="KIAA0319-like"/>
</dbReference>
<dbReference type="FunFam" id="2.60.40.10:FF:000061">
    <property type="entry name" value="Dyslexia-associated protein KIAA0319 homolog"/>
    <property type="match status" value="2"/>
</dbReference>
<dbReference type="InterPro" id="IPR035986">
    <property type="entry name" value="PKD_dom_sf"/>
</dbReference>
<dbReference type="InterPro" id="IPR013980">
    <property type="entry name" value="MANSC_dom"/>
</dbReference>
<dbReference type="InterPro" id="IPR022409">
    <property type="entry name" value="PKD/Chitinase_dom"/>
</dbReference>
<feature type="region of interest" description="Disordered" evidence="8">
    <location>
        <begin position="1044"/>
        <end position="1106"/>
    </location>
</feature>
<dbReference type="FunFam" id="2.60.40.10:FF:000257">
    <property type="entry name" value="Dyslexia-associated protein KIAA0319-like"/>
    <property type="match status" value="1"/>
</dbReference>
<dbReference type="OrthoDB" id="536372at2759"/>
<protein>
    <submittedName>
        <fullName evidence="11">K319L protein</fullName>
    </submittedName>
</protein>
<dbReference type="PROSITE" id="PS50093">
    <property type="entry name" value="PKD"/>
    <property type="match status" value="2"/>
</dbReference>
<comment type="caution">
    <text evidence="11">The sequence shown here is derived from an EMBL/GenBank/DDBJ whole genome shotgun (WGS) entry which is preliminary data.</text>
</comment>
<keyword evidence="6 9" id="KW-0472">Membrane</keyword>
<dbReference type="GO" id="GO:0001764">
    <property type="term" value="P:neuron migration"/>
    <property type="evidence" value="ECO:0007669"/>
    <property type="project" value="TreeGrafter"/>
</dbReference>
<dbReference type="Gene3D" id="2.60.40.10">
    <property type="entry name" value="Immunoglobulins"/>
    <property type="match status" value="5"/>
</dbReference>
<evidence type="ECO:0000256" key="9">
    <source>
        <dbReference type="SAM" id="Phobius"/>
    </source>
</evidence>
<evidence type="ECO:0000256" key="3">
    <source>
        <dbReference type="ARBA" id="ARBA00022692"/>
    </source>
</evidence>
<accession>A0A7K9HLA2</accession>
<dbReference type="EMBL" id="VWZO01008846">
    <property type="protein sequence ID" value="NXH14631.1"/>
    <property type="molecule type" value="Genomic_DNA"/>
</dbReference>
<keyword evidence="2" id="KW-1003">Cell membrane</keyword>
<dbReference type="SMART" id="SM00089">
    <property type="entry name" value="PKD"/>
    <property type="match status" value="5"/>
</dbReference>
<dbReference type="InterPro" id="IPR056502">
    <property type="entry name" value="KIAA0319-like_C"/>
</dbReference>
<organism evidence="11 12">
    <name type="scientific">Bucco capensis</name>
    <name type="common">collared puffbird</name>
    <dbReference type="NCBI Taxonomy" id="135168"/>
    <lineage>
        <taxon>Eukaryota</taxon>
        <taxon>Metazoa</taxon>
        <taxon>Chordata</taxon>
        <taxon>Craniata</taxon>
        <taxon>Vertebrata</taxon>
        <taxon>Euteleostomi</taxon>
        <taxon>Archelosauria</taxon>
        <taxon>Archosauria</taxon>
        <taxon>Dinosauria</taxon>
        <taxon>Saurischia</taxon>
        <taxon>Theropoda</taxon>
        <taxon>Coelurosauria</taxon>
        <taxon>Aves</taxon>
        <taxon>Neognathae</taxon>
        <taxon>Neoaves</taxon>
        <taxon>Telluraves</taxon>
        <taxon>Coraciimorphae</taxon>
        <taxon>Piciformes</taxon>
        <taxon>Bucconidae</taxon>
        <taxon>Bucco</taxon>
    </lineage>
</organism>
<dbReference type="Pfam" id="PF23620">
    <property type="entry name" value="KIAA0319"/>
    <property type="match status" value="1"/>
</dbReference>
<feature type="compositionally biased region" description="Polar residues" evidence="8">
    <location>
        <begin position="190"/>
        <end position="199"/>
    </location>
</feature>
<evidence type="ECO:0000256" key="2">
    <source>
        <dbReference type="ARBA" id="ARBA00022475"/>
    </source>
</evidence>
<keyword evidence="12" id="KW-1185">Reference proteome</keyword>
<evidence type="ECO:0000259" key="10">
    <source>
        <dbReference type="PROSITE" id="PS50093"/>
    </source>
</evidence>
<keyword evidence="5 9" id="KW-1133">Transmembrane helix</keyword>
<gene>
    <name evidence="11" type="ORF">BUCCAP_R03323</name>
</gene>
<dbReference type="GO" id="GO:0005794">
    <property type="term" value="C:Golgi apparatus"/>
    <property type="evidence" value="ECO:0007669"/>
    <property type="project" value="TreeGrafter"/>
</dbReference>
<feature type="region of interest" description="Disordered" evidence="8">
    <location>
        <begin position="187"/>
        <end position="318"/>
    </location>
</feature>
<feature type="non-terminal residue" evidence="11">
    <location>
        <position position="1106"/>
    </location>
</feature>
<comment type="subcellular location">
    <subcellularLocation>
        <location evidence="1">Cell membrane</location>
    </subcellularLocation>
</comment>
<keyword evidence="7" id="KW-0325">Glycoprotein</keyword>
<dbReference type="InterPro" id="IPR000601">
    <property type="entry name" value="PKD_dom"/>
</dbReference>
<reference evidence="11 12" key="1">
    <citation type="submission" date="2019-09" db="EMBL/GenBank/DDBJ databases">
        <title>Bird 10,000 Genomes (B10K) Project - Family phase.</title>
        <authorList>
            <person name="Zhang G."/>
        </authorList>
    </citation>
    <scope>NUCLEOTIDE SEQUENCE [LARGE SCALE GENOMIC DNA]</scope>
    <source>
        <strain evidence="11">B10K-DU-001-16</strain>
        <tissue evidence="11">Muscle</tissue>
    </source>
</reference>
<dbReference type="SUPFAM" id="SSF49299">
    <property type="entry name" value="PKD domain"/>
    <property type="match status" value="4"/>
</dbReference>
<feature type="compositionally biased region" description="Polar residues" evidence="8">
    <location>
        <begin position="278"/>
        <end position="296"/>
    </location>
</feature>
<sequence length="1106" mass="121089">MEKRLEAKFSFSAPFLSQYCLGKPARELRSLQLFYLCACLCALCSSADAKWNSPRCEPGKVLLGGCLRRWQDHHLQLLEGFHTIQSCHSACCHSPSCDAFWLLENICIQVNCSMPGTCQANRTGSPDSLLVFLKKSQSTEHSLQTAGDVKSWIHKWLHWGSPVQRQRRLRRSLQTWSLAGSRVELLQRGTAGSPSTQPAATAAGSKARGSRSEAQRLKDQVLRHLVADKPAPEEHPDPKKDSLKNGQNPREQKPKSLLPPKSNNRSSDADGAGLPQMHTGTSAPEPSVLATMSSPVATGKTEKPGQAGDALVHPPSSNVLPTDSSVLLRSTVKVQAATPVPTGAALNSSVSAAQPNAAVAPSTTAPTPVLKELVVSAGDSVEVTLPKNEVQLNAFVLPEPPARTTYSYEWELITHPKDYSGEMEGKHSQTLKLSKLTVGLYEFKVVVDGDNAHGEGYVNVTVNPKPRVNRAPVAIVSPPFQEISLPTISTVIDGSQSTDDDKIVSYHWEELKGPLREEKVSSDAPILTLTNLVPGNYTFSLTVVDSDGASNSTTANLTVNKAVDYPPVANAGPNQVITLPHNSITLYGNQSTDDHSIVSYEWLLSPTSKGKVMEMQGVRTPVLQLSAMQEGDYTYQLIVTDSAGHQSTAEVTVIVQPENNKPPKADAGPDKELTLPVDSTTLDGSKSSDDQKIVSFLWEKTRGPDGVKLENANSSIATVTGLQVGTYEFTLTVKDERNLQSQSSVHVIVKEEINKPPTAKIAGNVVITLPTNTAELDGSKSSDDKGIVSYLWSRDEGSPAAGEVLNNSDHHPVLLLSNLVEGTYTFHLRVTDAKGESDVERSTVEVKPDPRKNNLVEMVLDVNVSQLTERQKGMFIRQIGVLLGVLDSDITVQKIQPYTEQSTKMVFFVQNQPPQQLLRGREVAWTLKNELRKQQSDFLIFRALQINTVTCQLNCSEHGRCDSFTRRCVCDPFWMENFLRVHMGDGESNCEWSVLYVIIASFLIVVALGILSWMVICCCKRRKGKSKRKSKYKILDATDQESLELKPNPKAGSRQKGQVPNSSLMHSESELESDEAIFSWPDRDKGRNGSLRNGQALPKSHREQSL</sequence>
<name>A0A7K9HLA2_9PICI</name>